<dbReference type="PANTHER" id="PTHR32552:SF81">
    <property type="entry name" value="TONB-DEPENDENT OUTER MEMBRANE RECEPTOR"/>
    <property type="match status" value="1"/>
</dbReference>
<evidence type="ECO:0000256" key="10">
    <source>
        <dbReference type="ARBA" id="ARBA00023237"/>
    </source>
</evidence>
<dbReference type="Pfam" id="PF07715">
    <property type="entry name" value="Plug"/>
    <property type="match status" value="1"/>
</dbReference>
<evidence type="ECO:0000313" key="16">
    <source>
        <dbReference type="EMBL" id="MFA0812338.1"/>
    </source>
</evidence>
<evidence type="ECO:0000256" key="6">
    <source>
        <dbReference type="ARBA" id="ARBA00023004"/>
    </source>
</evidence>
<evidence type="ECO:0000259" key="14">
    <source>
        <dbReference type="Pfam" id="PF00593"/>
    </source>
</evidence>
<keyword evidence="16" id="KW-0675">Receptor</keyword>
<gene>
    <name evidence="16" type="ORF">ACCI49_15600</name>
</gene>
<dbReference type="InterPro" id="IPR012910">
    <property type="entry name" value="Plug_dom"/>
</dbReference>
<evidence type="ECO:0000256" key="11">
    <source>
        <dbReference type="PROSITE-ProRule" id="PRU01360"/>
    </source>
</evidence>
<dbReference type="InterPro" id="IPR000531">
    <property type="entry name" value="Beta-barrel_TonB"/>
</dbReference>
<accession>A0ABV4P318</accession>
<dbReference type="Proteomes" id="UP001569428">
    <property type="component" value="Unassembled WGS sequence"/>
</dbReference>
<dbReference type="EMBL" id="JBGMEK010000038">
    <property type="protein sequence ID" value="MFA0812338.1"/>
    <property type="molecule type" value="Genomic_DNA"/>
</dbReference>
<proteinExistence type="inferred from homology"/>
<evidence type="ECO:0000256" key="13">
    <source>
        <dbReference type="SAM" id="SignalP"/>
    </source>
</evidence>
<evidence type="ECO:0000256" key="2">
    <source>
        <dbReference type="ARBA" id="ARBA00022448"/>
    </source>
</evidence>
<dbReference type="Pfam" id="PF00593">
    <property type="entry name" value="TonB_dep_Rec_b-barrel"/>
    <property type="match status" value="1"/>
</dbReference>
<evidence type="ECO:0000256" key="8">
    <source>
        <dbReference type="ARBA" id="ARBA00023077"/>
    </source>
</evidence>
<dbReference type="InterPro" id="IPR036942">
    <property type="entry name" value="Beta-barrel_TonB_sf"/>
</dbReference>
<dbReference type="RefSeq" id="WP_371840004.1">
    <property type="nucleotide sequence ID" value="NZ_JBGMEK010000038.1"/>
</dbReference>
<keyword evidence="7" id="KW-0406">Ion transport</keyword>
<evidence type="ECO:0000256" key="12">
    <source>
        <dbReference type="RuleBase" id="RU003357"/>
    </source>
</evidence>
<reference evidence="16 17" key="1">
    <citation type="submission" date="2024-08" db="EMBL/GenBank/DDBJ databases">
        <authorList>
            <person name="Ishaq N."/>
        </authorList>
    </citation>
    <scope>NUCLEOTIDE SEQUENCE [LARGE SCALE GENOMIC DNA]</scope>
    <source>
        <strain evidence="16 17">DSM 18651</strain>
    </source>
</reference>
<keyword evidence="2 11" id="KW-0813">Transport</keyword>
<sequence>MSTMFKRSAIFSAIAALMSTQVLAEDSSDKNSQIEEITVTGQKIERSLQDTKESVAIFTGTTIEQRNLVTISDIYQQTAGVSGDQFGFRVRGISSGTTGTARSELASIYVDGVGLSGWVKNEGPSQLWDVDQVEVLRGPQSTNLGRNALAGALVVNTADPIYANEAKVRAGAGNYGSYEAKGVANINLVDGVSAIRIAVEESYTDGYVDNITHDEDDYGRDDNKSYRLKWLLEPSDDLRVMFSLQHLNNEYGDSRILMPAAGYSVKDRISTNDTDGRYALDANLASLTLDYQINDSWSFRSITAGQDGERVRTSDYDRSAADVENGGGVILRYAEDTNISQEFRVNYESDTLRGSAGIYYSQTDAYNTNDTQLALDLESILNESLGGGFGTYLVGIGLYPASYDLLTGGYNDVETTNVAIFSEWEMDLSQDWVLSAGLRYDREEQKLDLQNLGSSSTDLPQAITGDPNLDPVIELINASLVALSSSDPLQSAETDFEALLPHIGVTYRFNDDVSTSFFIKEGYRSGGTEITIAGEQNPYDPEYLLNYEFALRALVLDGQGTLNANLYYGDWTDQQVSIPDPDFASSGSAYYIIENAGESEIYGIEVAIDYTVNEALALYATAALSKTEYKEFSLNGVSLAGNEFKYAPEHTASIGANYLIGNGFFVNANVTYQGESYADDSNAIELDSFYLANFTAGYEQGGFKTEVFVNNLFDETYATDEFGYGDWVGGRAGAPRTFGARATMTF</sequence>
<dbReference type="SUPFAM" id="SSF56935">
    <property type="entry name" value="Porins"/>
    <property type="match status" value="1"/>
</dbReference>
<keyword evidence="4" id="KW-0410">Iron transport</keyword>
<evidence type="ECO:0000256" key="1">
    <source>
        <dbReference type="ARBA" id="ARBA00004571"/>
    </source>
</evidence>
<evidence type="ECO:0000256" key="3">
    <source>
        <dbReference type="ARBA" id="ARBA00022452"/>
    </source>
</evidence>
<comment type="subcellular location">
    <subcellularLocation>
        <location evidence="1 11">Cell outer membrane</location>
        <topology evidence="1 11">Multi-pass membrane protein</topology>
    </subcellularLocation>
</comment>
<feature type="signal peptide" evidence="13">
    <location>
        <begin position="1"/>
        <end position="24"/>
    </location>
</feature>
<keyword evidence="5 11" id="KW-0812">Transmembrane</keyword>
<organism evidence="16 17">
    <name type="scientific">Microbulbifer epialgicus</name>
    <dbReference type="NCBI Taxonomy" id="393907"/>
    <lineage>
        <taxon>Bacteria</taxon>
        <taxon>Pseudomonadati</taxon>
        <taxon>Pseudomonadota</taxon>
        <taxon>Gammaproteobacteria</taxon>
        <taxon>Cellvibrionales</taxon>
        <taxon>Microbulbiferaceae</taxon>
        <taxon>Microbulbifer</taxon>
    </lineage>
</organism>
<comment type="similarity">
    <text evidence="11 12">Belongs to the TonB-dependent receptor family.</text>
</comment>
<keyword evidence="8 12" id="KW-0798">TonB box</keyword>
<feature type="domain" description="TonB-dependent receptor plug" evidence="15">
    <location>
        <begin position="48"/>
        <end position="152"/>
    </location>
</feature>
<feature type="chain" id="PRO_5046711697" evidence="13">
    <location>
        <begin position="25"/>
        <end position="746"/>
    </location>
</feature>
<evidence type="ECO:0000256" key="7">
    <source>
        <dbReference type="ARBA" id="ARBA00023065"/>
    </source>
</evidence>
<feature type="domain" description="TonB-dependent receptor-like beta-barrel" evidence="14">
    <location>
        <begin position="273"/>
        <end position="712"/>
    </location>
</feature>
<evidence type="ECO:0000256" key="4">
    <source>
        <dbReference type="ARBA" id="ARBA00022496"/>
    </source>
</evidence>
<keyword evidence="9 11" id="KW-0472">Membrane</keyword>
<dbReference type="PANTHER" id="PTHR32552">
    <property type="entry name" value="FERRICHROME IRON RECEPTOR-RELATED"/>
    <property type="match status" value="1"/>
</dbReference>
<keyword evidence="13" id="KW-0732">Signal</keyword>
<keyword evidence="17" id="KW-1185">Reference proteome</keyword>
<dbReference type="Gene3D" id="2.40.170.20">
    <property type="entry name" value="TonB-dependent receptor, beta-barrel domain"/>
    <property type="match status" value="1"/>
</dbReference>
<keyword evidence="6" id="KW-0408">Iron</keyword>
<keyword evidence="10 11" id="KW-0998">Cell outer membrane</keyword>
<keyword evidence="3 11" id="KW-1134">Transmembrane beta strand</keyword>
<name>A0ABV4P318_9GAMM</name>
<protein>
    <submittedName>
        <fullName evidence="16">TonB-dependent receptor</fullName>
    </submittedName>
</protein>
<dbReference type="InterPro" id="IPR039426">
    <property type="entry name" value="TonB-dep_rcpt-like"/>
</dbReference>
<comment type="caution">
    <text evidence="16">The sequence shown here is derived from an EMBL/GenBank/DDBJ whole genome shotgun (WGS) entry which is preliminary data.</text>
</comment>
<evidence type="ECO:0000256" key="5">
    <source>
        <dbReference type="ARBA" id="ARBA00022692"/>
    </source>
</evidence>
<dbReference type="PROSITE" id="PS52016">
    <property type="entry name" value="TONB_DEPENDENT_REC_3"/>
    <property type="match status" value="1"/>
</dbReference>
<evidence type="ECO:0000259" key="15">
    <source>
        <dbReference type="Pfam" id="PF07715"/>
    </source>
</evidence>
<evidence type="ECO:0000256" key="9">
    <source>
        <dbReference type="ARBA" id="ARBA00023136"/>
    </source>
</evidence>
<evidence type="ECO:0000313" key="17">
    <source>
        <dbReference type="Proteomes" id="UP001569428"/>
    </source>
</evidence>